<proteinExistence type="predicted"/>
<dbReference type="InterPro" id="IPR036868">
    <property type="entry name" value="TusA-like_sf"/>
</dbReference>
<dbReference type="InterPro" id="IPR019870">
    <property type="entry name" value="Se_metab_YedF"/>
</dbReference>
<dbReference type="AlphaFoldDB" id="A0A7S7AWY0"/>
<name>A0A7S7AWY0_9SPIR</name>
<evidence type="ECO:0000313" key="2">
    <source>
        <dbReference type="EMBL" id="QOW61219.1"/>
    </source>
</evidence>
<dbReference type="Pfam" id="PF01206">
    <property type="entry name" value="TusA"/>
    <property type="match status" value="1"/>
</dbReference>
<dbReference type="NCBIfam" id="TIGR03527">
    <property type="entry name" value="selenium_YedF"/>
    <property type="match status" value="1"/>
</dbReference>
<evidence type="ECO:0000259" key="1">
    <source>
        <dbReference type="Pfam" id="PF01206"/>
    </source>
</evidence>
<dbReference type="RefSeq" id="WP_194076680.1">
    <property type="nucleotide sequence ID" value="NZ_CP045670.1"/>
</dbReference>
<protein>
    <submittedName>
        <fullName evidence="2">Sulfurtransferase-like selenium metabolism protein YedF</fullName>
    </submittedName>
</protein>
<reference evidence="2 3" key="1">
    <citation type="submission" date="2020-09" db="EMBL/GenBank/DDBJ databases">
        <title>Characterization of Treponema spp. from bovine digital dermatitis in Korea.</title>
        <authorList>
            <person name="Espiritu H.M."/>
            <person name="Cho Y.I."/>
            <person name="Mamuad L."/>
        </authorList>
    </citation>
    <scope>NUCLEOTIDE SEQUENCE [LARGE SCALE GENOMIC DNA]</scope>
    <source>
        <strain evidence="2 3">KS1</strain>
    </source>
</reference>
<dbReference type="GO" id="GO:0016740">
    <property type="term" value="F:transferase activity"/>
    <property type="evidence" value="ECO:0007669"/>
    <property type="project" value="UniProtKB-KW"/>
</dbReference>
<dbReference type="Proteomes" id="UP000593915">
    <property type="component" value="Chromosome"/>
</dbReference>
<gene>
    <name evidence="2" type="primary">yedF</name>
    <name evidence="2" type="ORF">IFE08_02135</name>
</gene>
<sequence length="201" mass="22224">MIEVNGMGQACPIPVIMTKKAIRENKTKENILVKVDNEIATQNLSKMAEQLGIKVNITKIKEAEYTVLFDMEGCEKCTLLENPVAVPETGTGDYAVVINSDKMGSGDEAFGKKLLEGFIYALTEQDILPKFVICYNSGVQLTTINEKTINDLKALASQGCEILSCGLCLDFYGVKEKLQVGSPTNMYRITEIMRTHFTVRP</sequence>
<dbReference type="Gene3D" id="3.30.110.40">
    <property type="entry name" value="TusA-like domain"/>
    <property type="match status" value="1"/>
</dbReference>
<evidence type="ECO:0000313" key="3">
    <source>
        <dbReference type="Proteomes" id="UP000593915"/>
    </source>
</evidence>
<accession>A0A7S7AWY0</accession>
<dbReference type="InterPro" id="IPR027396">
    <property type="entry name" value="DsrEFH-like"/>
</dbReference>
<organism evidence="2 3">
    <name type="scientific">Treponema pedis</name>
    <dbReference type="NCBI Taxonomy" id="409322"/>
    <lineage>
        <taxon>Bacteria</taxon>
        <taxon>Pseudomonadati</taxon>
        <taxon>Spirochaetota</taxon>
        <taxon>Spirochaetia</taxon>
        <taxon>Spirochaetales</taxon>
        <taxon>Treponemataceae</taxon>
        <taxon>Treponema</taxon>
    </lineage>
</organism>
<feature type="domain" description="UPF0033" evidence="1">
    <location>
        <begin position="3"/>
        <end position="68"/>
    </location>
</feature>
<dbReference type="SUPFAM" id="SSF75169">
    <property type="entry name" value="DsrEFH-like"/>
    <property type="match status" value="1"/>
</dbReference>
<keyword evidence="2" id="KW-0808">Transferase</keyword>
<dbReference type="SUPFAM" id="SSF64307">
    <property type="entry name" value="SirA-like"/>
    <property type="match status" value="1"/>
</dbReference>
<dbReference type="InterPro" id="IPR001455">
    <property type="entry name" value="TusA-like"/>
</dbReference>
<dbReference type="EMBL" id="CP061839">
    <property type="protein sequence ID" value="QOW61219.1"/>
    <property type="molecule type" value="Genomic_DNA"/>
</dbReference>